<evidence type="ECO:0000313" key="3">
    <source>
        <dbReference type="EMBL" id="KAL0482560.1"/>
    </source>
</evidence>
<dbReference type="AlphaFoldDB" id="A0AAW2YZG2"/>
<protein>
    <submittedName>
        <fullName evidence="3">Phospholipase A1-II</fullName>
    </submittedName>
</protein>
<keyword evidence="4" id="KW-1185">Reference proteome</keyword>
<gene>
    <name evidence="3" type="ORF">AKO1_014454</name>
</gene>
<dbReference type="PANTHER" id="PTHR45856">
    <property type="entry name" value="ALPHA/BETA-HYDROLASES SUPERFAMILY PROTEIN"/>
    <property type="match status" value="1"/>
</dbReference>
<feature type="signal peptide" evidence="1">
    <location>
        <begin position="1"/>
        <end position="17"/>
    </location>
</feature>
<dbReference type="InterPro" id="IPR051218">
    <property type="entry name" value="Sec_MonoDiacylglyc_Lipase"/>
</dbReference>
<name>A0AAW2YZG2_9EUKA</name>
<dbReference type="Pfam" id="PF01764">
    <property type="entry name" value="Lipase_3"/>
    <property type="match status" value="1"/>
</dbReference>
<dbReference type="GO" id="GO:0006629">
    <property type="term" value="P:lipid metabolic process"/>
    <property type="evidence" value="ECO:0007669"/>
    <property type="project" value="InterPro"/>
</dbReference>
<evidence type="ECO:0000259" key="2">
    <source>
        <dbReference type="Pfam" id="PF01764"/>
    </source>
</evidence>
<dbReference type="PANTHER" id="PTHR45856:SF24">
    <property type="entry name" value="FUNGAL LIPASE-LIKE DOMAIN-CONTAINING PROTEIN"/>
    <property type="match status" value="1"/>
</dbReference>
<comment type="caution">
    <text evidence="3">The sequence shown here is derived from an EMBL/GenBank/DDBJ whole genome shotgun (WGS) entry which is preliminary data.</text>
</comment>
<dbReference type="InterPro" id="IPR029058">
    <property type="entry name" value="AB_hydrolase_fold"/>
</dbReference>
<reference evidence="3 4" key="1">
    <citation type="submission" date="2024-03" db="EMBL/GenBank/DDBJ databases">
        <title>The Acrasis kona genome and developmental transcriptomes reveal deep origins of eukaryotic multicellular pathways.</title>
        <authorList>
            <person name="Sheikh S."/>
            <person name="Fu C.-J."/>
            <person name="Brown M.W."/>
            <person name="Baldauf S.L."/>
        </authorList>
    </citation>
    <scope>NUCLEOTIDE SEQUENCE [LARGE SCALE GENOMIC DNA]</scope>
    <source>
        <strain evidence="3 4">ATCC MYA-3509</strain>
    </source>
</reference>
<dbReference type="SUPFAM" id="SSF53474">
    <property type="entry name" value="alpha/beta-Hydrolases"/>
    <property type="match status" value="1"/>
</dbReference>
<dbReference type="Proteomes" id="UP001431209">
    <property type="component" value="Unassembled WGS sequence"/>
</dbReference>
<dbReference type="InterPro" id="IPR002921">
    <property type="entry name" value="Fungal_lipase-type"/>
</dbReference>
<feature type="domain" description="Fungal lipase-type" evidence="2">
    <location>
        <begin position="97"/>
        <end position="241"/>
    </location>
</feature>
<accession>A0AAW2YZG2</accession>
<evidence type="ECO:0000313" key="4">
    <source>
        <dbReference type="Proteomes" id="UP001431209"/>
    </source>
</evidence>
<dbReference type="CDD" id="cd00519">
    <property type="entry name" value="Lipase_3"/>
    <property type="match status" value="1"/>
</dbReference>
<feature type="chain" id="PRO_5043980137" evidence="1">
    <location>
        <begin position="18"/>
        <end position="378"/>
    </location>
</feature>
<organism evidence="3 4">
    <name type="scientific">Acrasis kona</name>
    <dbReference type="NCBI Taxonomy" id="1008807"/>
    <lineage>
        <taxon>Eukaryota</taxon>
        <taxon>Discoba</taxon>
        <taxon>Heterolobosea</taxon>
        <taxon>Tetramitia</taxon>
        <taxon>Eutetramitia</taxon>
        <taxon>Acrasidae</taxon>
        <taxon>Acrasis</taxon>
    </lineage>
</organism>
<evidence type="ECO:0000256" key="1">
    <source>
        <dbReference type="SAM" id="SignalP"/>
    </source>
</evidence>
<proteinExistence type="predicted"/>
<dbReference type="EMBL" id="JAOPGA020000870">
    <property type="protein sequence ID" value="KAL0482560.1"/>
    <property type="molecule type" value="Genomic_DNA"/>
</dbReference>
<dbReference type="Gene3D" id="3.40.50.1820">
    <property type="entry name" value="alpha/beta hydrolase"/>
    <property type="match status" value="1"/>
</dbReference>
<sequence length="378" mass="42356">MKLTVYLIVALISLVQCQLSTELERRLGKCKPSVISMYASWSVYSSSLDKMLGTFFGEKIENSTRLNGCGEWELAAYYGETFSRSMILVQKETKLAIVAFRGTTAVWGDWKLNFETTKVTCSYVKNVNCGWVHKGFHNSYMEIQEKTESHATNLLKQGYDVILTGHSKGAAFAILSSFSLSFKNLDLRPHIHNIGFASPVVGDAEFAAAYDQTVLNAAQYMSKYKGYIFNEMDLVTTIPPRMLGFIRTKGSFLINCNKNYIGNPVGIKARPTPPDSFMQYLPATVGCHSQQCYLDGVITEEIIPASENDLIDPAFNGVNSAQQFDMEMSILTTFISEMSDKTKHVHTQEEKEICFTACGRYLYPNRAVDVQTCREICA</sequence>
<keyword evidence="1" id="KW-0732">Signal</keyword>